<proteinExistence type="predicted"/>
<accession>A0A8J3CYC8</accession>
<organism evidence="1 2">
    <name type="scientific">Mongoliitalea lutea</name>
    <dbReference type="NCBI Taxonomy" id="849756"/>
    <lineage>
        <taxon>Bacteria</taxon>
        <taxon>Pseudomonadati</taxon>
        <taxon>Bacteroidota</taxon>
        <taxon>Cytophagia</taxon>
        <taxon>Cytophagales</taxon>
        <taxon>Cyclobacteriaceae</taxon>
        <taxon>Mongoliitalea</taxon>
    </lineage>
</organism>
<evidence type="ECO:0000313" key="1">
    <source>
        <dbReference type="EMBL" id="GHB44173.1"/>
    </source>
</evidence>
<sequence>MEPSVIPAVEIDEELLTEAKIQADVEKQVIVHVTIQSTYSWWQLRIWPSTYLIPREGGAQAKLLNADNIPFYPQWLHIFGPIHRFTLIFEGLPKDCEVFDLVEEIPQKGGFEVNGICRNQSDVYHVEIFE</sequence>
<dbReference type="Proteomes" id="UP000642809">
    <property type="component" value="Unassembled WGS sequence"/>
</dbReference>
<dbReference type="RefSeq" id="WP_189583464.1">
    <property type="nucleotide sequence ID" value="NZ_BMYF01000017.1"/>
</dbReference>
<protein>
    <submittedName>
        <fullName evidence="1">Uncharacterized protein</fullName>
    </submittedName>
</protein>
<keyword evidence="2" id="KW-1185">Reference proteome</keyword>
<name>A0A8J3CYC8_9BACT</name>
<evidence type="ECO:0000313" key="2">
    <source>
        <dbReference type="Proteomes" id="UP000642809"/>
    </source>
</evidence>
<comment type="caution">
    <text evidence="1">The sequence shown here is derived from an EMBL/GenBank/DDBJ whole genome shotgun (WGS) entry which is preliminary data.</text>
</comment>
<dbReference type="EMBL" id="BMYF01000017">
    <property type="protein sequence ID" value="GHB44173.1"/>
    <property type="molecule type" value="Genomic_DNA"/>
</dbReference>
<reference evidence="1" key="2">
    <citation type="submission" date="2020-09" db="EMBL/GenBank/DDBJ databases">
        <authorList>
            <person name="Sun Q."/>
            <person name="Kim S."/>
        </authorList>
    </citation>
    <scope>NUCLEOTIDE SEQUENCE</scope>
    <source>
        <strain evidence="1">KCTC 23224</strain>
    </source>
</reference>
<reference evidence="1" key="1">
    <citation type="journal article" date="2014" name="Int. J. Syst. Evol. Microbiol.">
        <title>Complete genome sequence of Corynebacterium casei LMG S-19264T (=DSM 44701T), isolated from a smear-ripened cheese.</title>
        <authorList>
            <consortium name="US DOE Joint Genome Institute (JGI-PGF)"/>
            <person name="Walter F."/>
            <person name="Albersmeier A."/>
            <person name="Kalinowski J."/>
            <person name="Ruckert C."/>
        </authorList>
    </citation>
    <scope>NUCLEOTIDE SEQUENCE</scope>
    <source>
        <strain evidence="1">KCTC 23224</strain>
    </source>
</reference>
<dbReference type="AlphaFoldDB" id="A0A8J3CYC8"/>
<gene>
    <name evidence="1" type="ORF">GCM10008106_26460</name>
</gene>